<organism evidence="6 7">
    <name type="scientific">Lacticaseibacillus zeae subsp. silagei</name>
    <dbReference type="NCBI Taxonomy" id="3068307"/>
    <lineage>
        <taxon>Bacteria</taxon>
        <taxon>Bacillati</taxon>
        <taxon>Bacillota</taxon>
        <taxon>Bacilli</taxon>
        <taxon>Lactobacillales</taxon>
        <taxon>Lactobacillaceae</taxon>
        <taxon>Lacticaseibacillus</taxon>
    </lineage>
</organism>
<dbReference type="RefSeq" id="WP_070652193.1">
    <property type="nucleotide sequence ID" value="NZ_CP132484.1"/>
</dbReference>
<dbReference type="EMBL" id="CP132485">
    <property type="protein sequence ID" value="WLV82813.1"/>
    <property type="molecule type" value="Genomic_DNA"/>
</dbReference>
<proteinExistence type="inferred from homology"/>
<comment type="pathway">
    <text evidence="1">Carbohydrate acid metabolism.</text>
</comment>
<comment type="similarity">
    <text evidence="2">Belongs to the KHG/KDPG aldolase family.</text>
</comment>
<evidence type="ECO:0000256" key="5">
    <source>
        <dbReference type="ARBA" id="ARBA00023277"/>
    </source>
</evidence>
<dbReference type="EC" id="4.1.3.16" evidence="6"/>
<sequence>MEYEEIISKIKQEKIVAVIRANDADEALKIAQAVSKGGIHLLEMTMTVPGALDIIKELSKVVPKNIVVGAGTVLDAITARMAILNGAKFIVAPSLDLEVMKICNLYRVPSIAGAATPNEVLHCLEAGSAIIKLFPGNAFPNPKIIKSIHGPFPQANIMPTGGVSLENVKAWLDAGAVCVGTGGSLTAGAKTGNFEAVTKEAEKFIAAVK</sequence>
<evidence type="ECO:0000256" key="3">
    <source>
        <dbReference type="ARBA" id="ARBA00011233"/>
    </source>
</evidence>
<evidence type="ECO:0000313" key="7">
    <source>
        <dbReference type="Proteomes" id="UP001229832"/>
    </source>
</evidence>
<keyword evidence="4 6" id="KW-0456">Lyase</keyword>
<reference evidence="6 7" key="1">
    <citation type="submission" date="2023-08" db="EMBL/GenBank/DDBJ databases">
        <authorList>
            <person name="Buchebner-Jance M."/>
        </authorList>
    </citation>
    <scope>NUCLEOTIDE SEQUENCE [LARGE SCALE GENOMIC DNA]</scope>
    <source>
        <strain evidence="6 7">NCIMB 15475</strain>
    </source>
</reference>
<dbReference type="NCBIfam" id="TIGR01182">
    <property type="entry name" value="eda"/>
    <property type="match status" value="1"/>
</dbReference>
<name>A0ABD7Z791_LACZE</name>
<dbReference type="PANTHER" id="PTHR30246">
    <property type="entry name" value="2-KETO-3-DEOXY-6-PHOSPHOGLUCONATE ALDOLASE"/>
    <property type="match status" value="1"/>
</dbReference>
<dbReference type="EC" id="4.1.2.14" evidence="6"/>
<comment type="subunit">
    <text evidence="3">Homotrimer.</text>
</comment>
<dbReference type="CDD" id="cd00452">
    <property type="entry name" value="KDPG_aldolase"/>
    <property type="match status" value="1"/>
</dbReference>
<dbReference type="GeneID" id="93269673"/>
<dbReference type="Pfam" id="PF01081">
    <property type="entry name" value="Aldolase"/>
    <property type="match status" value="1"/>
</dbReference>
<dbReference type="Gene3D" id="3.20.20.70">
    <property type="entry name" value="Aldolase class I"/>
    <property type="match status" value="1"/>
</dbReference>
<evidence type="ECO:0000313" key="6">
    <source>
        <dbReference type="EMBL" id="WLV82813.1"/>
    </source>
</evidence>
<dbReference type="PANTHER" id="PTHR30246:SF1">
    <property type="entry name" value="2-DEHYDRO-3-DEOXY-6-PHOSPHOGALACTONATE ALDOLASE-RELATED"/>
    <property type="match status" value="1"/>
</dbReference>
<dbReference type="SUPFAM" id="SSF51569">
    <property type="entry name" value="Aldolase"/>
    <property type="match status" value="1"/>
</dbReference>
<evidence type="ECO:0000256" key="4">
    <source>
        <dbReference type="ARBA" id="ARBA00023239"/>
    </source>
</evidence>
<keyword evidence="7" id="KW-1185">Reference proteome</keyword>
<evidence type="ECO:0000256" key="1">
    <source>
        <dbReference type="ARBA" id="ARBA00004761"/>
    </source>
</evidence>
<dbReference type="GO" id="GO:0008675">
    <property type="term" value="F:2-dehydro-3-deoxy-phosphogluconate aldolase activity"/>
    <property type="evidence" value="ECO:0007669"/>
    <property type="project" value="UniProtKB-EC"/>
</dbReference>
<dbReference type="InterPro" id="IPR000887">
    <property type="entry name" value="Aldlse_KDPG_KHG"/>
</dbReference>
<dbReference type="InterPro" id="IPR013785">
    <property type="entry name" value="Aldolase_TIM"/>
</dbReference>
<dbReference type="NCBIfam" id="NF005119">
    <property type="entry name" value="PRK06552.1"/>
    <property type="match status" value="1"/>
</dbReference>
<dbReference type="AlphaFoldDB" id="A0ABD7Z791"/>
<evidence type="ECO:0000256" key="2">
    <source>
        <dbReference type="ARBA" id="ARBA00006906"/>
    </source>
</evidence>
<keyword evidence="5" id="KW-0119">Carbohydrate metabolism</keyword>
<gene>
    <name evidence="6" type="ORF">LACZS2_002001</name>
</gene>
<dbReference type="GO" id="GO:0008700">
    <property type="term" value="F:(R,S)-4-hydroxy-2-oxoglutarate aldolase activity"/>
    <property type="evidence" value="ECO:0007669"/>
    <property type="project" value="UniProtKB-EC"/>
</dbReference>
<dbReference type="Proteomes" id="UP001229832">
    <property type="component" value="Chromosome"/>
</dbReference>
<accession>A0ABD7Z791</accession>
<protein>
    <submittedName>
        <fullName evidence="6">Bifunctional 2-keto-4-hydroxyglutarate aldolase/2-keto-3-deoxy-6-phosphogluconate aldolase</fullName>
        <ecNumber evidence="6">4.1.2.14</ecNumber>
        <ecNumber evidence="6">4.1.3.16</ecNumber>
    </submittedName>
</protein>